<dbReference type="VEuPathDB" id="ToxoDB:EMWEY_00006600"/>
<evidence type="ECO:0000256" key="2">
    <source>
        <dbReference type="ARBA" id="ARBA00004123"/>
    </source>
</evidence>
<sequence>MSTLVVMVGGCGNYLGSEVFAAIHTELRRAVSEGDNTTADSLRRRFFTGDSMAACGDFLKARSLLIDMEAKTVQNCLLRQPLPINGERRGKCSAGRGIPKLNTGLTDPGWYWDPKFAYWKQGGCGNNWALGHEFQGPSNRESMEHLLLSLAEEGDSVSSIMVLHSLAGGTGSGVGSYLTELCADLLPASCIASCCVWPFDAEAVPRKVGTVVLEALSDGIFIFENSRCAKILQRHAMSSNTRTAAGLSEINRCIARDLVGCCILPSYPWVPRSKNPSPGSSRQSNGPSGPQQVPSPAGRGVSERDAGVALRCTMRDVLMAAAPHPAFKLLTCRYLPQGSLAEQNGVRFAPYTCTSLLHRLERMFTRADTLDLLAPPSPSTPSSHRQAFYAATQQKSRDTPQHGTGRVGTHPNVAVGAQICMRGPVVRSIEGDPTSACKIALWPYALSSVQYGCDYKLPHTLASSTERLCLLGAGCGRRTLQLGMDMLHAKAFVHHYERFGVGSEEIQNALEQLQETANAYLTLRHN</sequence>
<evidence type="ECO:0000313" key="17">
    <source>
        <dbReference type="EMBL" id="CDJ60475.1"/>
    </source>
</evidence>
<dbReference type="InterPro" id="IPR002967">
    <property type="entry name" value="Delta_tubulin"/>
</dbReference>
<evidence type="ECO:0000256" key="1">
    <source>
        <dbReference type="ARBA" id="ARBA00004114"/>
    </source>
</evidence>
<dbReference type="InterPro" id="IPR008280">
    <property type="entry name" value="Tub_FtsZ_C"/>
</dbReference>
<reference evidence="17" key="1">
    <citation type="submission" date="2013-10" db="EMBL/GenBank/DDBJ databases">
        <title>Genomic analysis of the causative agents of coccidiosis in chickens.</title>
        <authorList>
            <person name="Reid A.J."/>
            <person name="Blake D."/>
            <person name="Billington K."/>
            <person name="Browne H."/>
            <person name="Dunn M."/>
            <person name="Hung S."/>
            <person name="Kawahara F."/>
            <person name="Miranda-Saavedra D."/>
            <person name="Mourier T."/>
            <person name="Nagra H."/>
            <person name="Otto T.D."/>
            <person name="Rawlings N."/>
            <person name="Sanchez A."/>
            <person name="Sanders M."/>
            <person name="Subramaniam C."/>
            <person name="Tay Y."/>
            <person name="Dear P."/>
            <person name="Doerig C."/>
            <person name="Gruber A."/>
            <person name="Parkinson J."/>
            <person name="Shirley M."/>
            <person name="Wan K.L."/>
            <person name="Berriman M."/>
            <person name="Tomley F."/>
            <person name="Pain A."/>
        </authorList>
    </citation>
    <scope>NUCLEOTIDE SEQUENCE [LARGE SCALE GENOMIC DNA]</scope>
    <source>
        <strain evidence="17">Weybridge</strain>
    </source>
</reference>
<evidence type="ECO:0000256" key="15">
    <source>
        <dbReference type="SAM" id="MobiDB-lite"/>
    </source>
</evidence>
<evidence type="ECO:0000256" key="6">
    <source>
        <dbReference type="ARBA" id="ARBA00022701"/>
    </source>
</evidence>
<protein>
    <recommendedName>
        <fullName evidence="5">Tubulin delta chain</fullName>
    </recommendedName>
    <alternativeName>
        <fullName evidence="12">Delta-tubulin</fullName>
    </alternativeName>
</protein>
<name>U6MFN6_EIMMA</name>
<dbReference type="SMART" id="SM00864">
    <property type="entry name" value="Tubulin"/>
    <property type="match status" value="1"/>
</dbReference>
<dbReference type="PROSITE" id="PS00227">
    <property type="entry name" value="TUBULIN"/>
    <property type="match status" value="1"/>
</dbReference>
<dbReference type="InterPro" id="IPR000217">
    <property type="entry name" value="Tubulin"/>
</dbReference>
<evidence type="ECO:0000256" key="4">
    <source>
        <dbReference type="ARBA" id="ARBA00009636"/>
    </source>
</evidence>
<dbReference type="GO" id="GO:0007017">
    <property type="term" value="P:microtubule-based process"/>
    <property type="evidence" value="ECO:0007669"/>
    <property type="project" value="InterPro"/>
</dbReference>
<comment type="similarity">
    <text evidence="4 14">Belongs to the tubulin family.</text>
</comment>
<evidence type="ECO:0000256" key="8">
    <source>
        <dbReference type="ARBA" id="ARBA00022794"/>
    </source>
</evidence>
<evidence type="ECO:0000256" key="11">
    <source>
        <dbReference type="ARBA" id="ARBA00023273"/>
    </source>
</evidence>
<dbReference type="InterPro" id="IPR017975">
    <property type="entry name" value="Tubulin_CS"/>
</dbReference>
<dbReference type="InterPro" id="IPR003008">
    <property type="entry name" value="Tubulin_FtsZ_GTPase"/>
</dbReference>
<evidence type="ECO:0000259" key="16">
    <source>
        <dbReference type="SMART" id="SM00864"/>
    </source>
</evidence>
<dbReference type="GO" id="GO:0005634">
    <property type="term" value="C:nucleus"/>
    <property type="evidence" value="ECO:0007669"/>
    <property type="project" value="UniProtKB-SubCell"/>
</dbReference>
<dbReference type="GO" id="GO:0030030">
    <property type="term" value="P:cell projection organization"/>
    <property type="evidence" value="ECO:0007669"/>
    <property type="project" value="UniProtKB-KW"/>
</dbReference>
<evidence type="ECO:0000256" key="12">
    <source>
        <dbReference type="ARBA" id="ARBA00030594"/>
    </source>
</evidence>
<keyword evidence="11" id="KW-0966">Cell projection</keyword>
<dbReference type="GO" id="GO:0005200">
    <property type="term" value="F:structural constituent of cytoskeleton"/>
    <property type="evidence" value="ECO:0007669"/>
    <property type="project" value="InterPro"/>
</dbReference>
<feature type="domain" description="Tubulin/FtsZ GTPase" evidence="16">
    <location>
        <begin position="88"/>
        <end position="258"/>
    </location>
</feature>
<feature type="region of interest" description="Disordered" evidence="15">
    <location>
        <begin position="273"/>
        <end position="301"/>
    </location>
</feature>
<evidence type="ECO:0000256" key="9">
    <source>
        <dbReference type="ARBA" id="ARBA00023134"/>
    </source>
</evidence>
<dbReference type="OMA" id="QCVTRGE"/>
<dbReference type="OrthoDB" id="10250004at2759"/>
<dbReference type="CDD" id="cd02189">
    <property type="entry name" value="delta_zeta_tubulin-like"/>
    <property type="match status" value="1"/>
</dbReference>
<keyword evidence="8" id="KW-0970">Cilium biogenesis/degradation</keyword>
<evidence type="ECO:0000256" key="10">
    <source>
        <dbReference type="ARBA" id="ARBA00023242"/>
    </source>
</evidence>
<dbReference type="GeneID" id="25334646"/>
<dbReference type="GO" id="GO:0005525">
    <property type="term" value="F:GTP binding"/>
    <property type="evidence" value="ECO:0007669"/>
    <property type="project" value="UniProtKB-UniRule"/>
</dbReference>
<dbReference type="InterPro" id="IPR036525">
    <property type="entry name" value="Tubulin/FtsZ_GTPase_sf"/>
</dbReference>
<dbReference type="AlphaFoldDB" id="U6MFN6"/>
<dbReference type="GO" id="GO:0005929">
    <property type="term" value="C:cilium"/>
    <property type="evidence" value="ECO:0007669"/>
    <property type="project" value="UniProtKB-SubCell"/>
</dbReference>
<keyword evidence="6 14" id="KW-0493">Microtubule</keyword>
<dbReference type="EMBL" id="HG721856">
    <property type="protein sequence ID" value="CDJ60475.1"/>
    <property type="molecule type" value="Genomic_DNA"/>
</dbReference>
<dbReference type="PANTHER" id="PTHR11588">
    <property type="entry name" value="TUBULIN"/>
    <property type="match status" value="1"/>
</dbReference>
<reference evidence="17" key="2">
    <citation type="submission" date="2013-10" db="EMBL/GenBank/DDBJ databases">
        <authorList>
            <person name="Aslett M."/>
        </authorList>
    </citation>
    <scope>NUCLEOTIDE SEQUENCE [LARGE SCALE GENOMIC DNA]</scope>
    <source>
        <strain evidence="17">Weybridge</strain>
    </source>
</reference>
<dbReference type="GO" id="GO:0005874">
    <property type="term" value="C:microtubule"/>
    <property type="evidence" value="ECO:0007669"/>
    <property type="project" value="UniProtKB-KW"/>
</dbReference>
<dbReference type="PRINTS" id="PR01161">
    <property type="entry name" value="TUBULIN"/>
</dbReference>
<dbReference type="SUPFAM" id="SSF52490">
    <property type="entry name" value="Tubulin nucleotide-binding domain-like"/>
    <property type="match status" value="1"/>
</dbReference>
<keyword evidence="9 14" id="KW-0342">GTP-binding</keyword>
<dbReference type="SUPFAM" id="SSF55307">
    <property type="entry name" value="Tubulin C-terminal domain-like"/>
    <property type="match status" value="1"/>
</dbReference>
<dbReference type="Proteomes" id="UP000030763">
    <property type="component" value="Unassembled WGS sequence"/>
</dbReference>
<evidence type="ECO:0000256" key="3">
    <source>
        <dbReference type="ARBA" id="ARBA00004138"/>
    </source>
</evidence>
<evidence type="ECO:0000256" key="13">
    <source>
        <dbReference type="ARBA" id="ARBA00046149"/>
    </source>
</evidence>
<keyword evidence="18" id="KW-1185">Reference proteome</keyword>
<evidence type="ECO:0000256" key="5">
    <source>
        <dbReference type="ARBA" id="ARBA00014184"/>
    </source>
</evidence>
<evidence type="ECO:0000256" key="7">
    <source>
        <dbReference type="ARBA" id="ARBA00022741"/>
    </source>
</evidence>
<proteinExistence type="inferred from homology"/>
<evidence type="ECO:0000313" key="18">
    <source>
        <dbReference type="Proteomes" id="UP000030763"/>
    </source>
</evidence>
<evidence type="ECO:0000256" key="14">
    <source>
        <dbReference type="RuleBase" id="RU000352"/>
    </source>
</evidence>
<dbReference type="Gene3D" id="3.40.50.1440">
    <property type="entry name" value="Tubulin/FtsZ, GTPase domain"/>
    <property type="match status" value="1"/>
</dbReference>
<keyword evidence="7 14" id="KW-0547">Nucleotide-binding</keyword>
<comment type="function">
    <text evidence="13">Acts as a positive regulator of hedgehog signaling and regulates ciliary function.</text>
</comment>
<comment type="subcellular location">
    <subcellularLocation>
        <location evidence="3">Cell projection</location>
        <location evidence="3">Cilium</location>
    </subcellularLocation>
    <subcellularLocation>
        <location evidence="1">Cytoplasm</location>
        <location evidence="1">Cytoskeleton</location>
        <location evidence="1">Microtubule organizing center</location>
        <location evidence="1">Centrosome</location>
        <location evidence="1">Centriole</location>
    </subcellularLocation>
    <subcellularLocation>
        <location evidence="2">Nucleus</location>
    </subcellularLocation>
</comment>
<feature type="compositionally biased region" description="Polar residues" evidence="15">
    <location>
        <begin position="274"/>
        <end position="294"/>
    </location>
</feature>
<dbReference type="PRINTS" id="PR01224">
    <property type="entry name" value="DELTATUBULIN"/>
</dbReference>
<keyword evidence="10" id="KW-0539">Nucleus</keyword>
<dbReference type="RefSeq" id="XP_013337125.1">
    <property type="nucleotide sequence ID" value="XM_013481671.1"/>
</dbReference>
<accession>U6MFN6</accession>
<dbReference type="Pfam" id="PF00091">
    <property type="entry name" value="Tubulin"/>
    <property type="match status" value="1"/>
</dbReference>
<gene>
    <name evidence="17" type="ORF">EMWEY_00006600</name>
</gene>
<dbReference type="GO" id="GO:0005814">
    <property type="term" value="C:centriole"/>
    <property type="evidence" value="ECO:0007669"/>
    <property type="project" value="UniProtKB-SubCell"/>
</dbReference>
<organism evidence="17 18">
    <name type="scientific">Eimeria maxima</name>
    <name type="common">Coccidian parasite</name>
    <dbReference type="NCBI Taxonomy" id="5804"/>
    <lineage>
        <taxon>Eukaryota</taxon>
        <taxon>Sar</taxon>
        <taxon>Alveolata</taxon>
        <taxon>Apicomplexa</taxon>
        <taxon>Conoidasida</taxon>
        <taxon>Coccidia</taxon>
        <taxon>Eucoccidiorida</taxon>
        <taxon>Eimeriorina</taxon>
        <taxon>Eimeriidae</taxon>
        <taxon>Eimeria</taxon>
    </lineage>
</organism>